<dbReference type="Proteomes" id="UP001377567">
    <property type="component" value="Unassembled WGS sequence"/>
</dbReference>
<dbReference type="PANTHER" id="PTHR13021">
    <property type="entry name" value="PRE-MRNA-SPLICING FACTOR ISY1"/>
    <property type="match status" value="1"/>
</dbReference>
<evidence type="ECO:0000256" key="3">
    <source>
        <dbReference type="ARBA" id="ARBA00019194"/>
    </source>
</evidence>
<organism evidence="7 8">
    <name type="scientific">Maudiozyma humilis</name>
    <name type="common">Sour dough yeast</name>
    <name type="synonym">Kazachstania humilis</name>
    <dbReference type="NCBI Taxonomy" id="51915"/>
    <lineage>
        <taxon>Eukaryota</taxon>
        <taxon>Fungi</taxon>
        <taxon>Dikarya</taxon>
        <taxon>Ascomycota</taxon>
        <taxon>Saccharomycotina</taxon>
        <taxon>Saccharomycetes</taxon>
        <taxon>Saccharomycetales</taxon>
        <taxon>Saccharomycetaceae</taxon>
        <taxon>Maudiozyma</taxon>
    </lineage>
</organism>
<protein>
    <recommendedName>
        <fullName evidence="3">Pre-mRNA-splicing factor ISY1</fullName>
    </recommendedName>
</protein>
<dbReference type="InterPro" id="IPR037200">
    <property type="entry name" value="Isy1_sf"/>
</dbReference>
<dbReference type="GO" id="GO:0000350">
    <property type="term" value="P:generation of catalytic spliceosome for second transesterification step"/>
    <property type="evidence" value="ECO:0007669"/>
    <property type="project" value="InterPro"/>
</dbReference>
<evidence type="ECO:0000313" key="7">
    <source>
        <dbReference type="EMBL" id="GMM54913.1"/>
    </source>
</evidence>
<feature type="region of interest" description="Disordered" evidence="6">
    <location>
        <begin position="198"/>
        <end position="220"/>
    </location>
</feature>
<dbReference type="Gene3D" id="1.10.287.660">
    <property type="entry name" value="Helix hairpin bin"/>
    <property type="match status" value="1"/>
</dbReference>
<comment type="similarity">
    <text evidence="2">Belongs to the ISY1 family.</text>
</comment>
<keyword evidence="4" id="KW-0507">mRNA processing</keyword>
<dbReference type="EMBL" id="BTGD01000003">
    <property type="protein sequence ID" value="GMM54913.1"/>
    <property type="molecule type" value="Genomic_DNA"/>
</dbReference>
<dbReference type="AlphaFoldDB" id="A0AAV5RWB0"/>
<evidence type="ECO:0000256" key="5">
    <source>
        <dbReference type="ARBA" id="ARBA00023242"/>
    </source>
</evidence>
<dbReference type="InterPro" id="IPR029012">
    <property type="entry name" value="Helix_hairpin_bin_sf"/>
</dbReference>
<accession>A0AAV5RWB0</accession>
<dbReference type="GO" id="GO:0005634">
    <property type="term" value="C:nucleus"/>
    <property type="evidence" value="ECO:0007669"/>
    <property type="project" value="UniProtKB-SubCell"/>
</dbReference>
<proteinExistence type="inferred from homology"/>
<dbReference type="Pfam" id="PF06246">
    <property type="entry name" value="Isy1"/>
    <property type="match status" value="1"/>
</dbReference>
<evidence type="ECO:0000313" key="8">
    <source>
        <dbReference type="Proteomes" id="UP001377567"/>
    </source>
</evidence>
<evidence type="ECO:0000256" key="2">
    <source>
        <dbReference type="ARBA" id="ARBA00007002"/>
    </source>
</evidence>
<name>A0AAV5RWB0_MAUHU</name>
<dbReference type="SUPFAM" id="SSF140102">
    <property type="entry name" value="ISY1 domain-like"/>
    <property type="match status" value="1"/>
</dbReference>
<evidence type="ECO:0000256" key="6">
    <source>
        <dbReference type="SAM" id="MobiDB-lite"/>
    </source>
</evidence>
<evidence type="ECO:0000256" key="4">
    <source>
        <dbReference type="ARBA" id="ARBA00023187"/>
    </source>
</evidence>
<reference evidence="7 8" key="1">
    <citation type="journal article" date="2023" name="Elife">
        <title>Identification of key yeast species and microbe-microbe interactions impacting larval growth of Drosophila in the wild.</title>
        <authorList>
            <person name="Mure A."/>
            <person name="Sugiura Y."/>
            <person name="Maeda R."/>
            <person name="Honda K."/>
            <person name="Sakurai N."/>
            <person name="Takahashi Y."/>
            <person name="Watada M."/>
            <person name="Katoh T."/>
            <person name="Gotoh A."/>
            <person name="Gotoh Y."/>
            <person name="Taniguchi I."/>
            <person name="Nakamura K."/>
            <person name="Hayashi T."/>
            <person name="Katayama T."/>
            <person name="Uemura T."/>
            <person name="Hattori Y."/>
        </authorList>
    </citation>
    <scope>NUCLEOTIDE SEQUENCE [LARGE SCALE GENOMIC DNA]</scope>
    <source>
        <strain evidence="7 8">KH-74</strain>
    </source>
</reference>
<keyword evidence="4" id="KW-0508">mRNA splicing</keyword>
<comment type="subcellular location">
    <subcellularLocation>
        <location evidence="1">Nucleus</location>
    </subcellularLocation>
</comment>
<evidence type="ECO:0000256" key="1">
    <source>
        <dbReference type="ARBA" id="ARBA00004123"/>
    </source>
</evidence>
<dbReference type="InterPro" id="IPR009360">
    <property type="entry name" value="Isy1"/>
</dbReference>
<feature type="region of interest" description="Disordered" evidence="6">
    <location>
        <begin position="1"/>
        <end position="39"/>
    </location>
</feature>
<gene>
    <name evidence="7" type="ORF">DAKH74_015290</name>
</gene>
<sequence length="240" mass="27510">MNRISDKTSMDSPSQEEGEAGYKDYGRLRRPRNVQGVRSAKEASAWRAQLLQEFRQLSVRMHDPALSEEQLAEENARLNEMWREKARWDKQVARLARGSAGSSKGQATADRVLLAGAHKILGKWYFGRAVELPEVSEYIAEQKRKERLARVAYSVDVKRVPGVRDTASPQHKLYYATEQSQSVLRSQEHWTELLQRADNAPKKESAHQCKMPAGPPPTQQQMEQYLVQRRKKDLLAKLEV</sequence>
<comment type="caution">
    <text evidence="7">The sequence shown here is derived from an EMBL/GenBank/DDBJ whole genome shotgun (WGS) entry which is preliminary data.</text>
</comment>
<keyword evidence="5" id="KW-0539">Nucleus</keyword>
<keyword evidence="8" id="KW-1185">Reference proteome</keyword>